<organism evidence="1 2">
    <name type="scientific">Anisodus acutangulus</name>
    <dbReference type="NCBI Taxonomy" id="402998"/>
    <lineage>
        <taxon>Eukaryota</taxon>
        <taxon>Viridiplantae</taxon>
        <taxon>Streptophyta</taxon>
        <taxon>Embryophyta</taxon>
        <taxon>Tracheophyta</taxon>
        <taxon>Spermatophyta</taxon>
        <taxon>Magnoliopsida</taxon>
        <taxon>eudicotyledons</taxon>
        <taxon>Gunneridae</taxon>
        <taxon>Pentapetalae</taxon>
        <taxon>asterids</taxon>
        <taxon>lamiids</taxon>
        <taxon>Solanales</taxon>
        <taxon>Solanaceae</taxon>
        <taxon>Solanoideae</taxon>
        <taxon>Hyoscyameae</taxon>
        <taxon>Anisodus</taxon>
    </lineage>
</organism>
<dbReference type="EMBL" id="JAJAGQ010000001">
    <property type="protein sequence ID" value="KAJ8573140.1"/>
    <property type="molecule type" value="Genomic_DNA"/>
</dbReference>
<keyword evidence="2" id="KW-1185">Reference proteome</keyword>
<evidence type="ECO:0000313" key="1">
    <source>
        <dbReference type="EMBL" id="KAJ8573140.1"/>
    </source>
</evidence>
<accession>A0A9Q1RR07</accession>
<evidence type="ECO:0000313" key="2">
    <source>
        <dbReference type="Proteomes" id="UP001152561"/>
    </source>
</evidence>
<proteinExistence type="predicted"/>
<reference evidence="2" key="1">
    <citation type="journal article" date="2023" name="Proc. Natl. Acad. Sci. U.S.A.">
        <title>Genomic and structural basis for evolution of tropane alkaloid biosynthesis.</title>
        <authorList>
            <person name="Wanga Y.-J."/>
            <person name="Taina T."/>
            <person name="Yua J.-Y."/>
            <person name="Lia J."/>
            <person name="Xua B."/>
            <person name="Chenc J."/>
            <person name="D'Auriad J.C."/>
            <person name="Huanga J.-P."/>
            <person name="Huanga S.-X."/>
        </authorList>
    </citation>
    <scope>NUCLEOTIDE SEQUENCE [LARGE SCALE GENOMIC DNA]</scope>
    <source>
        <strain evidence="2">cv. KIB-2019</strain>
    </source>
</reference>
<comment type="caution">
    <text evidence="1">The sequence shown here is derived from an EMBL/GenBank/DDBJ whole genome shotgun (WGS) entry which is preliminary data.</text>
</comment>
<sequence length="80" mass="9560">MHVVSDYTFPPPLRLHVAGEKVQLLILRGVQLHFSLRNQLRYLGGLRQWCTTTTNYEILKVQSKHNLLRYNFQYEEETKE</sequence>
<protein>
    <submittedName>
        <fullName evidence="1">Uncharacterized protein</fullName>
    </submittedName>
</protein>
<name>A0A9Q1RR07_9SOLA</name>
<dbReference type="AlphaFoldDB" id="A0A9Q1RR07"/>
<dbReference type="Proteomes" id="UP001152561">
    <property type="component" value="Unassembled WGS sequence"/>
</dbReference>
<gene>
    <name evidence="1" type="ORF">K7X08_009651</name>
</gene>